<evidence type="ECO:0000313" key="2">
    <source>
        <dbReference type="Proteomes" id="UP000265816"/>
    </source>
</evidence>
<dbReference type="AlphaFoldDB" id="A0A398B6V6"/>
<comment type="caution">
    <text evidence="1">The sequence shown here is derived from an EMBL/GenBank/DDBJ whole genome shotgun (WGS) entry which is preliminary data.</text>
</comment>
<evidence type="ECO:0000313" key="1">
    <source>
        <dbReference type="EMBL" id="RID85849.1"/>
    </source>
</evidence>
<dbReference type="RefSeq" id="WP_119112702.1">
    <property type="nucleotide sequence ID" value="NZ_CBCSEO010000002.1"/>
</dbReference>
<proteinExistence type="predicted"/>
<reference evidence="1 2" key="1">
    <citation type="submission" date="2018-08" db="EMBL/GenBank/DDBJ databases">
        <title>Bacillus jemisoniae sp. nov., Bacillus chryseoplanitiae sp. nov., Bacillus resnikiae sp. nov., and Bacillus frankliniae sp. nov., isolated from Viking spacecraft and associated surfaces.</title>
        <authorList>
            <person name="Seuylemezian A."/>
            <person name="Vaishampayan P."/>
        </authorList>
    </citation>
    <scope>NUCLEOTIDE SEQUENCE [LARGE SCALE GENOMIC DNA]</scope>
    <source>
        <strain evidence="1 2">JJ-247</strain>
    </source>
</reference>
<keyword evidence="2" id="KW-1185">Reference proteome</keyword>
<dbReference type="OrthoDB" id="2474954at2"/>
<gene>
    <name evidence="1" type="ORF">D1970_10005</name>
</gene>
<protein>
    <submittedName>
        <fullName evidence="1">Uncharacterized protein</fullName>
    </submittedName>
</protein>
<name>A0A398B6V6_9BACI</name>
<sequence>MALEEDDFGTYRQIKSKIKQDTYVKWLEIAEILKEGKRKEALNILDEQMKSLRGVNLLSAGYFRKKITM</sequence>
<organism evidence="1 2">
    <name type="scientific">Mesobacillus zeae</name>
    <dbReference type="NCBI Taxonomy" id="1917180"/>
    <lineage>
        <taxon>Bacteria</taxon>
        <taxon>Bacillati</taxon>
        <taxon>Bacillota</taxon>
        <taxon>Bacilli</taxon>
        <taxon>Bacillales</taxon>
        <taxon>Bacillaceae</taxon>
        <taxon>Mesobacillus</taxon>
    </lineage>
</organism>
<dbReference type="Proteomes" id="UP000265816">
    <property type="component" value="Unassembled WGS sequence"/>
</dbReference>
<dbReference type="EMBL" id="QWVT01000015">
    <property type="protein sequence ID" value="RID85849.1"/>
    <property type="molecule type" value="Genomic_DNA"/>
</dbReference>
<accession>A0A398B6V6</accession>